<evidence type="ECO:0000313" key="5">
    <source>
        <dbReference type="EMBL" id="CAB4210900.1"/>
    </source>
</evidence>
<evidence type="ECO:0000313" key="1">
    <source>
        <dbReference type="EMBL" id="CAB4170516.1"/>
    </source>
</evidence>
<evidence type="ECO:0000313" key="4">
    <source>
        <dbReference type="EMBL" id="CAB4190450.1"/>
    </source>
</evidence>
<proteinExistence type="predicted"/>
<reference evidence="7" key="1">
    <citation type="submission" date="2020-05" db="EMBL/GenBank/DDBJ databases">
        <authorList>
            <person name="Chiriac C."/>
            <person name="Salcher M."/>
            <person name="Ghai R."/>
            <person name="Kavagutti S V."/>
        </authorList>
    </citation>
    <scope>NUCLEOTIDE SEQUENCE</scope>
</reference>
<accession>A0A6J7XD78</accession>
<gene>
    <name evidence="3" type="ORF">UFOVP1065_91</name>
    <name evidence="4" type="ORF">UFOVP1198_60</name>
    <name evidence="5" type="ORF">UFOVP1418_52</name>
    <name evidence="7" type="ORF">UFOVP1524_98</name>
    <name evidence="6" type="ORF">UFOVP1651_98</name>
    <name evidence="1" type="ORF">UFOVP908_76</name>
    <name evidence="2" type="ORF">UFOVP990_60</name>
</gene>
<dbReference type="EMBL" id="LR796945">
    <property type="protein sequence ID" value="CAB4176721.1"/>
    <property type="molecule type" value="Genomic_DNA"/>
</dbReference>
<evidence type="ECO:0000313" key="3">
    <source>
        <dbReference type="EMBL" id="CAB4181960.1"/>
    </source>
</evidence>
<protein>
    <submittedName>
        <fullName evidence="7">Uncharacterized protein</fullName>
    </submittedName>
</protein>
<dbReference type="EMBL" id="LR796860">
    <property type="protein sequence ID" value="CAB4170516.1"/>
    <property type="molecule type" value="Genomic_DNA"/>
</dbReference>
<dbReference type="EMBL" id="LR797369">
    <property type="protein sequence ID" value="CAB4210900.1"/>
    <property type="molecule type" value="Genomic_DNA"/>
</dbReference>
<sequence>MKNYEHGLNVLETQFKQRAFDGKWERIAKIIDYENKYTYSTESGSRVTLIPEKWVTVGVYDYMMELQD</sequence>
<dbReference type="EMBL" id="LR797157">
    <property type="protein sequence ID" value="CAB4190450.1"/>
    <property type="molecule type" value="Genomic_DNA"/>
</dbReference>
<dbReference type="EMBL" id="LR797021">
    <property type="protein sequence ID" value="CAB4181960.1"/>
    <property type="molecule type" value="Genomic_DNA"/>
</dbReference>
<evidence type="ECO:0000313" key="2">
    <source>
        <dbReference type="EMBL" id="CAB4176721.1"/>
    </source>
</evidence>
<name>A0A6J7XD78_9CAUD</name>
<dbReference type="EMBL" id="LR798378">
    <property type="protein sequence ID" value="CAB5227719.1"/>
    <property type="molecule type" value="Genomic_DNA"/>
</dbReference>
<evidence type="ECO:0000313" key="6">
    <source>
        <dbReference type="EMBL" id="CAB4222666.1"/>
    </source>
</evidence>
<evidence type="ECO:0000313" key="7">
    <source>
        <dbReference type="EMBL" id="CAB5227719.1"/>
    </source>
</evidence>
<organism evidence="7">
    <name type="scientific">uncultured Caudovirales phage</name>
    <dbReference type="NCBI Taxonomy" id="2100421"/>
    <lineage>
        <taxon>Viruses</taxon>
        <taxon>Duplodnaviria</taxon>
        <taxon>Heunggongvirae</taxon>
        <taxon>Uroviricota</taxon>
        <taxon>Caudoviricetes</taxon>
        <taxon>Peduoviridae</taxon>
        <taxon>Maltschvirus</taxon>
        <taxon>Maltschvirus maltsch</taxon>
    </lineage>
</organism>
<dbReference type="EMBL" id="LR797518">
    <property type="protein sequence ID" value="CAB4222666.1"/>
    <property type="molecule type" value="Genomic_DNA"/>
</dbReference>